<dbReference type="Proteomes" id="UP000299102">
    <property type="component" value="Unassembled WGS sequence"/>
</dbReference>
<comment type="caution">
    <text evidence="1">The sequence shown here is derived from an EMBL/GenBank/DDBJ whole genome shotgun (WGS) entry which is preliminary data.</text>
</comment>
<dbReference type="OrthoDB" id="425681at2759"/>
<name>A0A4C1V634_EUMVA</name>
<keyword evidence="2" id="KW-1185">Reference proteome</keyword>
<dbReference type="AlphaFoldDB" id="A0A4C1V634"/>
<reference evidence="1 2" key="1">
    <citation type="journal article" date="2019" name="Commun. Biol.">
        <title>The bagworm genome reveals a unique fibroin gene that provides high tensile strength.</title>
        <authorList>
            <person name="Kono N."/>
            <person name="Nakamura H."/>
            <person name="Ohtoshi R."/>
            <person name="Tomita M."/>
            <person name="Numata K."/>
            <person name="Arakawa K."/>
        </authorList>
    </citation>
    <scope>NUCLEOTIDE SEQUENCE [LARGE SCALE GENOMIC DNA]</scope>
</reference>
<gene>
    <name evidence="1" type="ORF">EVAR_13401_1</name>
</gene>
<organism evidence="1 2">
    <name type="scientific">Eumeta variegata</name>
    <name type="common">Bagworm moth</name>
    <name type="synonym">Eumeta japonica</name>
    <dbReference type="NCBI Taxonomy" id="151549"/>
    <lineage>
        <taxon>Eukaryota</taxon>
        <taxon>Metazoa</taxon>
        <taxon>Ecdysozoa</taxon>
        <taxon>Arthropoda</taxon>
        <taxon>Hexapoda</taxon>
        <taxon>Insecta</taxon>
        <taxon>Pterygota</taxon>
        <taxon>Neoptera</taxon>
        <taxon>Endopterygota</taxon>
        <taxon>Lepidoptera</taxon>
        <taxon>Glossata</taxon>
        <taxon>Ditrysia</taxon>
        <taxon>Tineoidea</taxon>
        <taxon>Psychidae</taxon>
        <taxon>Oiketicinae</taxon>
        <taxon>Eumeta</taxon>
    </lineage>
</organism>
<evidence type="ECO:0000313" key="2">
    <source>
        <dbReference type="Proteomes" id="UP000299102"/>
    </source>
</evidence>
<proteinExistence type="predicted"/>
<dbReference type="EMBL" id="BGZK01000286">
    <property type="protein sequence ID" value="GBP34263.1"/>
    <property type="molecule type" value="Genomic_DNA"/>
</dbReference>
<evidence type="ECO:0000313" key="1">
    <source>
        <dbReference type="EMBL" id="GBP34263.1"/>
    </source>
</evidence>
<sequence length="197" mass="21979">MSENFKPPICTGLASKAHCANRLIYLAGLQEMVNKMNDSVKKRGMKRNVGKTKVTVFERSESTTDCNILIGGEKGGKVKELVYSGSQYTNNSKHDRDIERRLNAGNKVNGTLLAIINSKSVVRQARMANVYDGNVGKGRPRKPYAVHISGILKKGQILSTRNRRAYIKRMVDVSEAREICKDRTMSKSIVVFYPLGK</sequence>
<protein>
    <submittedName>
        <fullName evidence="1">Uncharacterized protein</fullName>
    </submittedName>
</protein>
<accession>A0A4C1V634</accession>